<dbReference type="PANTHER" id="PTHR14389:SF3">
    <property type="entry name" value="PROTEIN FAM111A-LIKE"/>
    <property type="match status" value="1"/>
</dbReference>
<evidence type="ECO:0000313" key="1">
    <source>
        <dbReference type="EMBL" id="SEB88614.1"/>
    </source>
</evidence>
<gene>
    <name evidence="1" type="ORF">SAMN05443244_2095</name>
</gene>
<sequence length="514" mass="56139">MYFVDASRALRVQPFPHTQKRWTCAFRRILSDGGAVVRFEIGFHIPPSSVDPPTPLLETIGKILDLPCTVRGEKTAIKLLLVGKRLATLYAKSTAPRGTELRGDEVVAGQPTVLVQLDDLDRPGMPRFVDFDSDHLAFLKTTRNGIPMNVWMTNSGFGDPRNTRAALLRLSAEHQSLKYVLRDITSGNVVLEGETPQTAALQTYLNNASRTLSKESRFGIDQTALIGLTQKYETLCGGAELQMLRNNLDQIRPQIRTKVMVLVNAANSNQAPLNSNGPEFQWQGGFDQVELQAFLRSPRPLINVAWMADVTARLCPAVCRIDFPAIGRKATGFLVAKDLILTNWHVIEEFPGDPRDANLAGMELCFTQSSQPTRVFKLVRNSPGQALIKGSAVAQQDYVLLRVSEDVAAVLGVTPFGCKANSQPVVRQPIHMIQHPGGGALQISVDEDGVTGIYPDSGKVQYISTAHAGSSGSPCIDGNKDLVAIHHAEVQRAFGAIREGILLSSIFPDISPYL</sequence>
<dbReference type="SUPFAM" id="SSF50494">
    <property type="entry name" value="Trypsin-like serine proteases"/>
    <property type="match status" value="1"/>
</dbReference>
<proteinExistence type="predicted"/>
<dbReference type="AlphaFoldDB" id="A0A1H4N0P9"/>
<accession>A0A1H4N0P9</accession>
<dbReference type="Proteomes" id="UP000182409">
    <property type="component" value="Unassembled WGS sequence"/>
</dbReference>
<dbReference type="InterPro" id="IPR009003">
    <property type="entry name" value="Peptidase_S1_PA"/>
</dbReference>
<dbReference type="InterPro" id="IPR043504">
    <property type="entry name" value="Peptidase_S1_PA_chymotrypsin"/>
</dbReference>
<name>A0A1H4N0P9_9BACT</name>
<protein>
    <submittedName>
        <fullName evidence="1">Trypsin-like peptidase domain-containing protein</fullName>
    </submittedName>
</protein>
<dbReference type="PANTHER" id="PTHR14389">
    <property type="entry name" value="SI:CH1073-475A24.1"/>
    <property type="match status" value="1"/>
</dbReference>
<dbReference type="Pfam" id="PF13365">
    <property type="entry name" value="Trypsin_2"/>
    <property type="match status" value="1"/>
</dbReference>
<dbReference type="EMBL" id="FNSD01000001">
    <property type="protein sequence ID" value="SEB88614.1"/>
    <property type="molecule type" value="Genomic_DNA"/>
</dbReference>
<reference evidence="1 2" key="1">
    <citation type="submission" date="2016-10" db="EMBL/GenBank/DDBJ databases">
        <authorList>
            <person name="de Groot N.N."/>
        </authorList>
    </citation>
    <scope>NUCLEOTIDE SEQUENCE [LARGE SCALE GENOMIC DNA]</scope>
    <source>
        <strain evidence="1 2">AB35.6</strain>
    </source>
</reference>
<evidence type="ECO:0000313" key="2">
    <source>
        <dbReference type="Proteomes" id="UP000182409"/>
    </source>
</evidence>
<dbReference type="Gene3D" id="2.40.10.10">
    <property type="entry name" value="Trypsin-like serine proteases"/>
    <property type="match status" value="2"/>
</dbReference>
<organism evidence="1 2">
    <name type="scientific">Terriglobus roseus</name>
    <dbReference type="NCBI Taxonomy" id="392734"/>
    <lineage>
        <taxon>Bacteria</taxon>
        <taxon>Pseudomonadati</taxon>
        <taxon>Acidobacteriota</taxon>
        <taxon>Terriglobia</taxon>
        <taxon>Terriglobales</taxon>
        <taxon>Acidobacteriaceae</taxon>
        <taxon>Terriglobus</taxon>
    </lineage>
</organism>